<gene>
    <name evidence="2" type="ORF">CK936_12675</name>
</gene>
<keyword evidence="3" id="KW-1185">Reference proteome</keyword>
<reference evidence="2 3" key="1">
    <citation type="submission" date="2017-08" db="EMBL/GenBank/DDBJ databases">
        <title>Genome sequence of Streptomyces albireticuli NRRL B-1670.</title>
        <authorList>
            <person name="Graham D.E."/>
            <person name="Mahan K.M."/>
            <person name="Klingeman D.M."/>
            <person name="Hettich R.L."/>
            <person name="Parry R.J."/>
            <person name="Spain J.C."/>
        </authorList>
    </citation>
    <scope>NUCLEOTIDE SEQUENCE [LARGE SCALE GENOMIC DNA]</scope>
    <source>
        <strain evidence="2 3">NRRL B-1670</strain>
    </source>
</reference>
<feature type="chain" id="PRO_5012426125" description="Secreted protein" evidence="1">
    <location>
        <begin position="35"/>
        <end position="97"/>
    </location>
</feature>
<feature type="signal peptide" evidence="1">
    <location>
        <begin position="1"/>
        <end position="34"/>
    </location>
</feature>
<name>A0A2A2DB05_9ACTN</name>
<evidence type="ECO:0000256" key="1">
    <source>
        <dbReference type="SAM" id="SignalP"/>
    </source>
</evidence>
<dbReference type="Proteomes" id="UP000218944">
    <property type="component" value="Unassembled WGS sequence"/>
</dbReference>
<keyword evidence="1" id="KW-0732">Signal</keyword>
<sequence>MGMKRFTNGVALTAGAGILAGFIGFTGAAGTATADTTSCSHTLPAHTNGNLPNDLPQQLNKNAGDATDLTACTIRGLDNGLNGADNNTGTEPIPLRG</sequence>
<comment type="caution">
    <text evidence="2">The sequence shown here is derived from an EMBL/GenBank/DDBJ whole genome shotgun (WGS) entry which is preliminary data.</text>
</comment>
<organism evidence="2 3">
    <name type="scientific">Streptomyces albireticuli</name>
    <dbReference type="NCBI Taxonomy" id="1940"/>
    <lineage>
        <taxon>Bacteria</taxon>
        <taxon>Bacillati</taxon>
        <taxon>Actinomycetota</taxon>
        <taxon>Actinomycetes</taxon>
        <taxon>Kitasatosporales</taxon>
        <taxon>Streptomycetaceae</taxon>
        <taxon>Streptomyces</taxon>
    </lineage>
</organism>
<proteinExistence type="predicted"/>
<accession>A0A2A2DB05</accession>
<dbReference type="EMBL" id="NSJV01000233">
    <property type="protein sequence ID" value="PAU48549.1"/>
    <property type="molecule type" value="Genomic_DNA"/>
</dbReference>
<protein>
    <recommendedName>
        <fullName evidence="4">Secreted protein</fullName>
    </recommendedName>
</protein>
<evidence type="ECO:0000313" key="3">
    <source>
        <dbReference type="Proteomes" id="UP000218944"/>
    </source>
</evidence>
<evidence type="ECO:0000313" key="2">
    <source>
        <dbReference type="EMBL" id="PAU48549.1"/>
    </source>
</evidence>
<dbReference type="AlphaFoldDB" id="A0A2A2DB05"/>
<dbReference type="RefSeq" id="WP_095581068.1">
    <property type="nucleotide sequence ID" value="NZ_JAJQQQ010000031.1"/>
</dbReference>
<evidence type="ECO:0008006" key="4">
    <source>
        <dbReference type="Google" id="ProtNLM"/>
    </source>
</evidence>